<dbReference type="Ensembl" id="ENSLLTT00000019076.1">
    <property type="protein sequence ID" value="ENSLLTP00000018389.1"/>
    <property type="gene ID" value="ENSLLTG00000013918.1"/>
</dbReference>
<dbReference type="AlphaFoldDB" id="A0A8C5SLE2"/>
<reference evidence="6" key="2">
    <citation type="submission" date="2025-09" db="UniProtKB">
        <authorList>
            <consortium name="Ensembl"/>
        </authorList>
    </citation>
    <scope>IDENTIFICATION</scope>
</reference>
<sequence length="106" mass="12187">ISKYQECAICLDRYLQYDGVKVLSCSHAFHSRCIDLWHITQARNKTCPLCIRLEGGSRRTNTRLGIFRMSLPKRAVAQKRDIALIILVIINTPCDVHQDITEKVFV</sequence>
<dbReference type="GO" id="GO:0005634">
    <property type="term" value="C:nucleus"/>
    <property type="evidence" value="ECO:0007669"/>
    <property type="project" value="TreeGrafter"/>
</dbReference>
<dbReference type="Proteomes" id="UP000694406">
    <property type="component" value="Unplaced"/>
</dbReference>
<reference evidence="6" key="1">
    <citation type="submission" date="2025-08" db="UniProtKB">
        <authorList>
            <consortium name="Ensembl"/>
        </authorList>
    </citation>
    <scope>IDENTIFICATION</scope>
</reference>
<evidence type="ECO:0000256" key="2">
    <source>
        <dbReference type="ARBA" id="ARBA00022771"/>
    </source>
</evidence>
<evidence type="ECO:0000313" key="6">
    <source>
        <dbReference type="Ensembl" id="ENSLLTP00000018389.1"/>
    </source>
</evidence>
<keyword evidence="7" id="KW-1185">Reference proteome</keyword>
<evidence type="ECO:0000259" key="5">
    <source>
        <dbReference type="PROSITE" id="PS50089"/>
    </source>
</evidence>
<dbReference type="GO" id="GO:0061630">
    <property type="term" value="F:ubiquitin protein ligase activity"/>
    <property type="evidence" value="ECO:0007669"/>
    <property type="project" value="TreeGrafter"/>
</dbReference>
<dbReference type="Pfam" id="PF13639">
    <property type="entry name" value="zf-RING_2"/>
    <property type="match status" value="1"/>
</dbReference>
<accession>A0A8C5SLE2</accession>
<dbReference type="InterPro" id="IPR051834">
    <property type="entry name" value="RING_finger_E3_ligase"/>
</dbReference>
<evidence type="ECO:0000256" key="3">
    <source>
        <dbReference type="ARBA" id="ARBA00022833"/>
    </source>
</evidence>
<evidence type="ECO:0000313" key="7">
    <source>
        <dbReference type="Proteomes" id="UP000694406"/>
    </source>
</evidence>
<evidence type="ECO:0000256" key="4">
    <source>
        <dbReference type="PROSITE-ProRule" id="PRU00175"/>
    </source>
</evidence>
<dbReference type="GeneTree" id="ENSGT00960000189368"/>
<dbReference type="GO" id="GO:0006511">
    <property type="term" value="P:ubiquitin-dependent protein catabolic process"/>
    <property type="evidence" value="ECO:0007669"/>
    <property type="project" value="TreeGrafter"/>
</dbReference>
<keyword evidence="1" id="KW-0479">Metal-binding</keyword>
<protein>
    <recommendedName>
        <fullName evidence="5">RING-type domain-containing protein</fullName>
    </recommendedName>
</protein>
<dbReference type="SMART" id="SM00184">
    <property type="entry name" value="RING"/>
    <property type="match status" value="1"/>
</dbReference>
<evidence type="ECO:0000256" key="1">
    <source>
        <dbReference type="ARBA" id="ARBA00022723"/>
    </source>
</evidence>
<dbReference type="InterPro" id="IPR013083">
    <property type="entry name" value="Znf_RING/FYVE/PHD"/>
</dbReference>
<dbReference type="PROSITE" id="PS50089">
    <property type="entry name" value="ZF_RING_2"/>
    <property type="match status" value="1"/>
</dbReference>
<dbReference type="Gene3D" id="3.30.40.10">
    <property type="entry name" value="Zinc/RING finger domain, C3HC4 (zinc finger)"/>
    <property type="match status" value="1"/>
</dbReference>
<dbReference type="GO" id="GO:0008270">
    <property type="term" value="F:zinc ion binding"/>
    <property type="evidence" value="ECO:0007669"/>
    <property type="project" value="UniProtKB-KW"/>
</dbReference>
<dbReference type="PANTHER" id="PTHR45931">
    <property type="entry name" value="SI:CH211-59O9.10"/>
    <property type="match status" value="1"/>
</dbReference>
<dbReference type="InterPro" id="IPR001841">
    <property type="entry name" value="Znf_RING"/>
</dbReference>
<name>A0A8C5SLE2_LATLA</name>
<dbReference type="PANTHER" id="PTHR45931:SF3">
    <property type="entry name" value="RING ZINC FINGER-CONTAINING PROTEIN"/>
    <property type="match status" value="1"/>
</dbReference>
<proteinExistence type="predicted"/>
<keyword evidence="3" id="KW-0862">Zinc</keyword>
<dbReference type="SUPFAM" id="SSF57850">
    <property type="entry name" value="RING/U-box"/>
    <property type="match status" value="1"/>
</dbReference>
<feature type="domain" description="RING-type" evidence="5">
    <location>
        <begin position="7"/>
        <end position="50"/>
    </location>
</feature>
<keyword evidence="2 4" id="KW-0863">Zinc-finger</keyword>
<organism evidence="6 7">
    <name type="scientific">Laticauda laticaudata</name>
    <name type="common">Blue-ringed sea krait</name>
    <name type="synonym">Blue-lipped sea krait</name>
    <dbReference type="NCBI Taxonomy" id="8630"/>
    <lineage>
        <taxon>Eukaryota</taxon>
        <taxon>Metazoa</taxon>
        <taxon>Chordata</taxon>
        <taxon>Craniata</taxon>
        <taxon>Vertebrata</taxon>
        <taxon>Euteleostomi</taxon>
        <taxon>Lepidosauria</taxon>
        <taxon>Squamata</taxon>
        <taxon>Bifurcata</taxon>
        <taxon>Unidentata</taxon>
        <taxon>Episquamata</taxon>
        <taxon>Toxicofera</taxon>
        <taxon>Serpentes</taxon>
        <taxon>Colubroidea</taxon>
        <taxon>Elapidae</taxon>
        <taxon>Laticaudinae</taxon>
        <taxon>Laticauda</taxon>
    </lineage>
</organism>